<sequence length="227" mass="25726">MAYRRRQGVTRSSTFKEDFRRSSPDDVDEASVSSPMLADRGSSSLSPLILSPPTAIDLRFPFGSILISYFHSYTRHIDSSLRSVSYVLQHSISSQGAPVYDYTSMKSVDEAGGFWGVLAWKAKAILEDDTTFRQWEDPSIITSNSNKSFQQYESPIKLKNPTLRKGLDALTSSLNHIGNALEIRVQLETLLAEKARLAHENAEYARENHFLREIVEYHQLTMQDVVY</sequence>
<organism evidence="2 3">
    <name type="scientific">Cuscuta australis</name>
    <dbReference type="NCBI Taxonomy" id="267555"/>
    <lineage>
        <taxon>Eukaryota</taxon>
        <taxon>Viridiplantae</taxon>
        <taxon>Streptophyta</taxon>
        <taxon>Embryophyta</taxon>
        <taxon>Tracheophyta</taxon>
        <taxon>Spermatophyta</taxon>
        <taxon>Magnoliopsida</taxon>
        <taxon>eudicotyledons</taxon>
        <taxon>Gunneridae</taxon>
        <taxon>Pentapetalae</taxon>
        <taxon>asterids</taxon>
        <taxon>lamiids</taxon>
        <taxon>Solanales</taxon>
        <taxon>Convolvulaceae</taxon>
        <taxon>Cuscuteae</taxon>
        <taxon>Cuscuta</taxon>
        <taxon>Cuscuta subgen. Grammica</taxon>
        <taxon>Cuscuta sect. Cleistogrammica</taxon>
    </lineage>
</organism>
<name>A0A328D476_9ASTE</name>
<dbReference type="Proteomes" id="UP000249390">
    <property type="component" value="Unassembled WGS sequence"/>
</dbReference>
<keyword evidence="3" id="KW-1185">Reference proteome</keyword>
<reference evidence="2 3" key="1">
    <citation type="submission" date="2018-06" db="EMBL/GenBank/DDBJ databases">
        <title>The Genome of Cuscuta australis (Dodder) Provides Insight into the Evolution of Plant Parasitism.</title>
        <authorList>
            <person name="Liu H."/>
        </authorList>
    </citation>
    <scope>NUCLEOTIDE SEQUENCE [LARGE SCALE GENOMIC DNA]</scope>
    <source>
        <strain evidence="3">cv. Yunnan</strain>
        <tissue evidence="2">Vines</tissue>
    </source>
</reference>
<dbReference type="PANTHER" id="PTHR31016">
    <property type="entry name" value="OS04G0228100 PROTEIN"/>
    <property type="match status" value="1"/>
</dbReference>
<dbReference type="EMBL" id="NQVE01000200">
    <property type="protein sequence ID" value="RAL39211.1"/>
    <property type="molecule type" value="Genomic_DNA"/>
</dbReference>
<comment type="caution">
    <text evidence="2">The sequence shown here is derived from an EMBL/GenBank/DDBJ whole genome shotgun (WGS) entry which is preliminary data.</text>
</comment>
<protein>
    <submittedName>
        <fullName evidence="2">Uncharacterized protein</fullName>
    </submittedName>
</protein>
<evidence type="ECO:0000313" key="3">
    <source>
        <dbReference type="Proteomes" id="UP000249390"/>
    </source>
</evidence>
<evidence type="ECO:0000256" key="1">
    <source>
        <dbReference type="SAM" id="MobiDB-lite"/>
    </source>
</evidence>
<feature type="region of interest" description="Disordered" evidence="1">
    <location>
        <begin position="1"/>
        <end position="44"/>
    </location>
</feature>
<evidence type="ECO:0000313" key="2">
    <source>
        <dbReference type="EMBL" id="RAL39211.1"/>
    </source>
</evidence>
<proteinExistence type="predicted"/>
<accession>A0A328D476</accession>
<feature type="compositionally biased region" description="Basic and acidic residues" evidence="1">
    <location>
        <begin position="14"/>
        <end position="24"/>
    </location>
</feature>
<dbReference type="PANTHER" id="PTHR31016:SF12">
    <property type="entry name" value="OS05G0315200 PROTEIN"/>
    <property type="match status" value="1"/>
</dbReference>
<gene>
    <name evidence="2" type="ORF">DM860_002744</name>
</gene>
<dbReference type="AlphaFoldDB" id="A0A328D476"/>